<accession>A0A0H2S5K8</accession>
<dbReference type="CDD" id="cd18186">
    <property type="entry name" value="BTB_POZ_ZBTB_KLHL-like"/>
    <property type="match status" value="1"/>
</dbReference>
<feature type="domain" description="BTB" evidence="1">
    <location>
        <begin position="26"/>
        <end position="111"/>
    </location>
</feature>
<dbReference type="Proteomes" id="UP000053477">
    <property type="component" value="Unassembled WGS sequence"/>
</dbReference>
<dbReference type="Gene3D" id="3.30.710.10">
    <property type="entry name" value="Potassium Channel Kv1.1, Chain A"/>
    <property type="match status" value="1"/>
</dbReference>
<evidence type="ECO:0000259" key="1">
    <source>
        <dbReference type="PROSITE" id="PS50097"/>
    </source>
</evidence>
<dbReference type="InterPro" id="IPR011333">
    <property type="entry name" value="SKP1/BTB/POZ_sf"/>
</dbReference>
<gene>
    <name evidence="2" type="ORF">SCHPADRAFT_83283</name>
</gene>
<dbReference type="OrthoDB" id="2799068at2759"/>
<dbReference type="PROSITE" id="PS50097">
    <property type="entry name" value="BTB"/>
    <property type="match status" value="1"/>
</dbReference>
<dbReference type="AlphaFoldDB" id="A0A0H2S5K8"/>
<dbReference type="SMART" id="SM00225">
    <property type="entry name" value="BTB"/>
    <property type="match status" value="1"/>
</dbReference>
<organism evidence="2 3">
    <name type="scientific">Schizopora paradoxa</name>
    <dbReference type="NCBI Taxonomy" id="27342"/>
    <lineage>
        <taxon>Eukaryota</taxon>
        <taxon>Fungi</taxon>
        <taxon>Dikarya</taxon>
        <taxon>Basidiomycota</taxon>
        <taxon>Agaricomycotina</taxon>
        <taxon>Agaricomycetes</taxon>
        <taxon>Hymenochaetales</taxon>
        <taxon>Schizoporaceae</taxon>
        <taxon>Schizopora</taxon>
    </lineage>
</organism>
<dbReference type="InParanoid" id="A0A0H2S5K8"/>
<protein>
    <recommendedName>
        <fullName evidence="1">BTB domain-containing protein</fullName>
    </recommendedName>
</protein>
<proteinExistence type="predicted"/>
<sequence length="329" mass="37220">MDLDAGHKNTLPGAPLPHKILWFYSGDVVLSTDKFLFKVHKEILSLHSTVFKDMFGIPVPDDSQIGEDKTSTETSQEMYQGLPLVELTGDKGEDVVHLLRTVYEQHYYHRDDYETPLEVVIALLDLSTKYDFKNIRTDVIIQIAKHYPTHLRSYDDANVHDLAPLFGTIRSSCHYPLLQCLWKAKVDALLPVLYYACSDSPIDFILLQTNTLDTECLQTLIKGSVKLRAAVTQLLADLTGRDLLDGPCSYGCEVHFRICNLGEFVNSSNLAEIDGGSIVEACADRACELCSHKVKDVVDNRRKEIWNNIPSYFGFPGWNQLREELAEYC</sequence>
<evidence type="ECO:0000313" key="3">
    <source>
        <dbReference type="Proteomes" id="UP000053477"/>
    </source>
</evidence>
<dbReference type="EMBL" id="KQ085888">
    <property type="protein sequence ID" value="KLO19249.1"/>
    <property type="molecule type" value="Genomic_DNA"/>
</dbReference>
<dbReference type="InterPro" id="IPR000210">
    <property type="entry name" value="BTB/POZ_dom"/>
</dbReference>
<evidence type="ECO:0000313" key="2">
    <source>
        <dbReference type="EMBL" id="KLO19249.1"/>
    </source>
</evidence>
<dbReference type="SUPFAM" id="SSF54695">
    <property type="entry name" value="POZ domain"/>
    <property type="match status" value="1"/>
</dbReference>
<reference evidence="2 3" key="1">
    <citation type="submission" date="2015-04" db="EMBL/GenBank/DDBJ databases">
        <title>Complete genome sequence of Schizopora paradoxa KUC8140, a cosmopolitan wood degrader in East Asia.</title>
        <authorList>
            <consortium name="DOE Joint Genome Institute"/>
            <person name="Min B."/>
            <person name="Park H."/>
            <person name="Jang Y."/>
            <person name="Kim J.-J."/>
            <person name="Kim K.H."/>
            <person name="Pangilinan J."/>
            <person name="Lipzen A."/>
            <person name="Riley R."/>
            <person name="Grigoriev I.V."/>
            <person name="Spatafora J.W."/>
            <person name="Choi I.-G."/>
        </authorList>
    </citation>
    <scope>NUCLEOTIDE SEQUENCE [LARGE SCALE GENOMIC DNA]</scope>
    <source>
        <strain evidence="2 3">KUC8140</strain>
    </source>
</reference>
<name>A0A0H2S5K8_9AGAM</name>
<keyword evidence="3" id="KW-1185">Reference proteome</keyword>
<dbReference type="Pfam" id="PF00651">
    <property type="entry name" value="BTB"/>
    <property type="match status" value="1"/>
</dbReference>